<reference evidence="2" key="1">
    <citation type="journal article" date="2023" name="Nat. Plants">
        <title>Single-cell RNA sequencing provides a high-resolution roadmap for understanding the multicellular compartmentation of specialized metabolism.</title>
        <authorList>
            <person name="Sun S."/>
            <person name="Shen X."/>
            <person name="Li Y."/>
            <person name="Li Y."/>
            <person name="Wang S."/>
            <person name="Li R."/>
            <person name="Zhang H."/>
            <person name="Shen G."/>
            <person name="Guo B."/>
            <person name="Wei J."/>
            <person name="Xu J."/>
            <person name="St-Pierre B."/>
            <person name="Chen S."/>
            <person name="Sun C."/>
        </authorList>
    </citation>
    <scope>NUCLEOTIDE SEQUENCE [LARGE SCALE GENOMIC DNA]</scope>
</reference>
<comment type="caution">
    <text evidence="1">The sequence shown here is derived from an EMBL/GenBank/DDBJ whole genome shotgun (WGS) entry which is preliminary data.</text>
</comment>
<gene>
    <name evidence="1" type="ORF">M9H77_20971</name>
</gene>
<keyword evidence="2" id="KW-1185">Reference proteome</keyword>
<evidence type="ECO:0000313" key="1">
    <source>
        <dbReference type="EMBL" id="KAI5661648.1"/>
    </source>
</evidence>
<protein>
    <submittedName>
        <fullName evidence="1">Uncharacterized protein</fullName>
    </submittedName>
</protein>
<dbReference type="Proteomes" id="UP001060085">
    <property type="component" value="Linkage Group LG05"/>
</dbReference>
<organism evidence="1 2">
    <name type="scientific">Catharanthus roseus</name>
    <name type="common">Madagascar periwinkle</name>
    <name type="synonym">Vinca rosea</name>
    <dbReference type="NCBI Taxonomy" id="4058"/>
    <lineage>
        <taxon>Eukaryota</taxon>
        <taxon>Viridiplantae</taxon>
        <taxon>Streptophyta</taxon>
        <taxon>Embryophyta</taxon>
        <taxon>Tracheophyta</taxon>
        <taxon>Spermatophyta</taxon>
        <taxon>Magnoliopsida</taxon>
        <taxon>eudicotyledons</taxon>
        <taxon>Gunneridae</taxon>
        <taxon>Pentapetalae</taxon>
        <taxon>asterids</taxon>
        <taxon>lamiids</taxon>
        <taxon>Gentianales</taxon>
        <taxon>Apocynaceae</taxon>
        <taxon>Rauvolfioideae</taxon>
        <taxon>Vinceae</taxon>
        <taxon>Catharanthinae</taxon>
        <taxon>Catharanthus</taxon>
    </lineage>
</organism>
<evidence type="ECO:0000313" key="2">
    <source>
        <dbReference type="Proteomes" id="UP001060085"/>
    </source>
</evidence>
<sequence>MRREEDAVSRVSAIFGEHMRWLFKHNHLAYIPFPPMMPLIRNVMSVNPSTSSSTAAATGGTSEVTDQNFIGGTYRGKCMLSLSPSMSVTDDQKSVGNAVGVCYR</sequence>
<dbReference type="EMBL" id="CM044705">
    <property type="protein sequence ID" value="KAI5661648.1"/>
    <property type="molecule type" value="Genomic_DNA"/>
</dbReference>
<proteinExistence type="predicted"/>
<accession>A0ACC0AL12</accession>
<name>A0ACC0AL12_CATRO</name>